<proteinExistence type="inferred from homology"/>
<dbReference type="AlphaFoldDB" id="A0A9P6HB07"/>
<reference evidence="10" key="2">
    <citation type="submission" date="2020-11" db="EMBL/GenBank/DDBJ databases">
        <authorList>
            <consortium name="DOE Joint Genome Institute"/>
            <person name="Kuo A."/>
            <person name="Miyauchi S."/>
            <person name="Kiss E."/>
            <person name="Drula E."/>
            <person name="Kohler A."/>
            <person name="Sanchez-Garcia M."/>
            <person name="Andreopoulos B."/>
            <person name="Barry K.W."/>
            <person name="Bonito G."/>
            <person name="Buee M."/>
            <person name="Carver A."/>
            <person name="Chen C."/>
            <person name="Cichocki N."/>
            <person name="Clum A."/>
            <person name="Culley D."/>
            <person name="Crous P.W."/>
            <person name="Fauchery L."/>
            <person name="Girlanda M."/>
            <person name="Hayes R."/>
            <person name="Keri Z."/>
            <person name="Labutti K."/>
            <person name="Lipzen A."/>
            <person name="Lombard V."/>
            <person name="Magnuson J."/>
            <person name="Maillard F."/>
            <person name="Morin E."/>
            <person name="Murat C."/>
            <person name="Nolan M."/>
            <person name="Ohm R."/>
            <person name="Pangilinan J."/>
            <person name="Pereira M."/>
            <person name="Perotto S."/>
            <person name="Peter M."/>
            <person name="Riley R."/>
            <person name="Sitrit Y."/>
            <person name="Stielow B."/>
            <person name="Szollosi G."/>
            <person name="Zifcakova L."/>
            <person name="Stursova M."/>
            <person name="Spatafora J.W."/>
            <person name="Tedersoo L."/>
            <person name="Vaario L.-M."/>
            <person name="Yamada A."/>
            <person name="Yan M."/>
            <person name="Wang P."/>
            <person name="Xu J."/>
            <person name="Bruns T."/>
            <person name="Baldrian P."/>
            <person name="Vilgalys R."/>
            <person name="Henrissat B."/>
            <person name="Grigoriev I.V."/>
            <person name="Hibbett D."/>
            <person name="Nagy L.G."/>
            <person name="Martin F.M."/>
        </authorList>
    </citation>
    <scope>NUCLEOTIDE SEQUENCE</scope>
    <source>
        <strain evidence="10">UH-Tt-Lm1</strain>
    </source>
</reference>
<gene>
    <name evidence="10" type="ORF">BJ322DRAFT_1069957</name>
</gene>
<comment type="similarity">
    <text evidence="2">Belongs to the RNase H family.</text>
</comment>
<evidence type="ECO:0000256" key="1">
    <source>
        <dbReference type="ARBA" id="ARBA00000077"/>
    </source>
</evidence>
<name>A0A9P6HB07_9AGAM</name>
<dbReference type="InterPro" id="IPR050092">
    <property type="entry name" value="RNase_H"/>
</dbReference>
<dbReference type="InterPro" id="IPR002156">
    <property type="entry name" value="RNaseH_domain"/>
</dbReference>
<comment type="catalytic activity">
    <reaction evidence="1">
        <text>Endonucleolytic cleavage to 5'-phosphomonoester.</text>
        <dbReference type="EC" id="3.1.26.4"/>
    </reaction>
</comment>
<feature type="region of interest" description="Disordered" evidence="8">
    <location>
        <begin position="199"/>
        <end position="224"/>
    </location>
</feature>
<keyword evidence="7" id="KW-0378">Hydrolase</keyword>
<feature type="compositionally biased region" description="Polar residues" evidence="8">
    <location>
        <begin position="204"/>
        <end position="214"/>
    </location>
</feature>
<accession>A0A9P6HB07</accession>
<evidence type="ECO:0000256" key="3">
    <source>
        <dbReference type="ARBA" id="ARBA00012180"/>
    </source>
</evidence>
<evidence type="ECO:0000313" key="10">
    <source>
        <dbReference type="EMBL" id="KAF9783300.1"/>
    </source>
</evidence>
<protein>
    <recommendedName>
        <fullName evidence="3">ribonuclease H</fullName>
        <ecNumber evidence="3">3.1.26.4</ecNumber>
    </recommendedName>
</protein>
<dbReference type="PANTHER" id="PTHR10642">
    <property type="entry name" value="RIBONUCLEASE H1"/>
    <property type="match status" value="1"/>
</dbReference>
<dbReference type="InterPro" id="IPR012337">
    <property type="entry name" value="RNaseH-like_sf"/>
</dbReference>
<keyword evidence="4" id="KW-0540">Nuclease</keyword>
<dbReference type="OrthoDB" id="3007206at2759"/>
<evidence type="ECO:0000256" key="8">
    <source>
        <dbReference type="SAM" id="MobiDB-lite"/>
    </source>
</evidence>
<evidence type="ECO:0000256" key="2">
    <source>
        <dbReference type="ARBA" id="ARBA00005300"/>
    </source>
</evidence>
<dbReference type="Pfam" id="PF00075">
    <property type="entry name" value="RNase_H"/>
    <property type="match status" value="1"/>
</dbReference>
<evidence type="ECO:0000256" key="6">
    <source>
        <dbReference type="ARBA" id="ARBA00022759"/>
    </source>
</evidence>
<feature type="region of interest" description="Disordered" evidence="8">
    <location>
        <begin position="58"/>
        <end position="80"/>
    </location>
</feature>
<dbReference type="EMBL" id="WIUZ02000010">
    <property type="protein sequence ID" value="KAF9783300.1"/>
    <property type="molecule type" value="Genomic_DNA"/>
</dbReference>
<reference evidence="10" key="1">
    <citation type="journal article" date="2020" name="Nat. Commun.">
        <title>Large-scale genome sequencing of mycorrhizal fungi provides insights into the early evolution of symbiotic traits.</title>
        <authorList>
            <person name="Miyauchi S."/>
            <person name="Kiss E."/>
            <person name="Kuo A."/>
            <person name="Drula E."/>
            <person name="Kohler A."/>
            <person name="Sanchez-Garcia M."/>
            <person name="Morin E."/>
            <person name="Andreopoulos B."/>
            <person name="Barry K.W."/>
            <person name="Bonito G."/>
            <person name="Buee M."/>
            <person name="Carver A."/>
            <person name="Chen C."/>
            <person name="Cichocki N."/>
            <person name="Clum A."/>
            <person name="Culley D."/>
            <person name="Crous P.W."/>
            <person name="Fauchery L."/>
            <person name="Girlanda M."/>
            <person name="Hayes R.D."/>
            <person name="Keri Z."/>
            <person name="LaButti K."/>
            <person name="Lipzen A."/>
            <person name="Lombard V."/>
            <person name="Magnuson J."/>
            <person name="Maillard F."/>
            <person name="Murat C."/>
            <person name="Nolan M."/>
            <person name="Ohm R.A."/>
            <person name="Pangilinan J."/>
            <person name="Pereira M.F."/>
            <person name="Perotto S."/>
            <person name="Peter M."/>
            <person name="Pfister S."/>
            <person name="Riley R."/>
            <person name="Sitrit Y."/>
            <person name="Stielow J.B."/>
            <person name="Szollosi G."/>
            <person name="Zifcakova L."/>
            <person name="Stursova M."/>
            <person name="Spatafora J.W."/>
            <person name="Tedersoo L."/>
            <person name="Vaario L.M."/>
            <person name="Yamada A."/>
            <person name="Yan M."/>
            <person name="Wang P."/>
            <person name="Xu J."/>
            <person name="Bruns T."/>
            <person name="Baldrian P."/>
            <person name="Vilgalys R."/>
            <person name="Dunand C."/>
            <person name="Henrissat B."/>
            <person name="Grigoriev I.V."/>
            <person name="Hibbett D."/>
            <person name="Nagy L.G."/>
            <person name="Martin F.M."/>
        </authorList>
    </citation>
    <scope>NUCLEOTIDE SEQUENCE</scope>
    <source>
        <strain evidence="10">UH-Tt-Lm1</strain>
    </source>
</reference>
<dbReference type="Gene3D" id="3.30.420.10">
    <property type="entry name" value="Ribonuclease H-like superfamily/Ribonuclease H"/>
    <property type="match status" value="1"/>
</dbReference>
<keyword evidence="11" id="KW-1185">Reference proteome</keyword>
<sequence length="224" mass="24719">MKQLTSMVGNVPGDHRKTNFCTCGMCMSASRLGCTHPHKCLETAKKLINSLAPIWRPRDPNLPELGTTSPSTEAREDPNEGKLVDAIRDPTDLKDSIRIFTERKNLLSATVLQTTDDETQATTELVVYTDGSCINNGTDDAIAGSGVWYGPQDTRNLAIRVPGKKQSNQVGELLAIHTCEELGEKRLDKCGTRCTLQMHDRMDPSQNGDDNTAMGQGPRRHRRQ</sequence>
<dbReference type="GO" id="GO:0004523">
    <property type="term" value="F:RNA-DNA hybrid ribonuclease activity"/>
    <property type="evidence" value="ECO:0007669"/>
    <property type="project" value="UniProtKB-EC"/>
</dbReference>
<dbReference type="GO" id="GO:0043137">
    <property type="term" value="P:DNA replication, removal of RNA primer"/>
    <property type="evidence" value="ECO:0007669"/>
    <property type="project" value="TreeGrafter"/>
</dbReference>
<organism evidence="10 11">
    <name type="scientific">Thelephora terrestris</name>
    <dbReference type="NCBI Taxonomy" id="56493"/>
    <lineage>
        <taxon>Eukaryota</taxon>
        <taxon>Fungi</taxon>
        <taxon>Dikarya</taxon>
        <taxon>Basidiomycota</taxon>
        <taxon>Agaricomycotina</taxon>
        <taxon>Agaricomycetes</taxon>
        <taxon>Thelephorales</taxon>
        <taxon>Thelephoraceae</taxon>
        <taxon>Thelephora</taxon>
    </lineage>
</organism>
<evidence type="ECO:0000256" key="4">
    <source>
        <dbReference type="ARBA" id="ARBA00022722"/>
    </source>
</evidence>
<keyword evidence="6" id="KW-0255">Endonuclease</keyword>
<evidence type="ECO:0000256" key="5">
    <source>
        <dbReference type="ARBA" id="ARBA00022723"/>
    </source>
</evidence>
<dbReference type="GO" id="GO:0003676">
    <property type="term" value="F:nucleic acid binding"/>
    <property type="evidence" value="ECO:0007669"/>
    <property type="project" value="InterPro"/>
</dbReference>
<dbReference type="GO" id="GO:0046872">
    <property type="term" value="F:metal ion binding"/>
    <property type="evidence" value="ECO:0007669"/>
    <property type="project" value="UniProtKB-KW"/>
</dbReference>
<dbReference type="SUPFAM" id="SSF53098">
    <property type="entry name" value="Ribonuclease H-like"/>
    <property type="match status" value="1"/>
</dbReference>
<evidence type="ECO:0000313" key="11">
    <source>
        <dbReference type="Proteomes" id="UP000736335"/>
    </source>
</evidence>
<comment type="caution">
    <text evidence="10">The sequence shown here is derived from an EMBL/GenBank/DDBJ whole genome shotgun (WGS) entry which is preliminary data.</text>
</comment>
<dbReference type="EC" id="3.1.26.4" evidence="3"/>
<dbReference type="Proteomes" id="UP000736335">
    <property type="component" value="Unassembled WGS sequence"/>
</dbReference>
<evidence type="ECO:0000256" key="7">
    <source>
        <dbReference type="ARBA" id="ARBA00022801"/>
    </source>
</evidence>
<feature type="domain" description="RNase H type-1" evidence="9">
    <location>
        <begin position="124"/>
        <end position="178"/>
    </location>
</feature>
<evidence type="ECO:0000259" key="9">
    <source>
        <dbReference type="Pfam" id="PF00075"/>
    </source>
</evidence>
<dbReference type="InterPro" id="IPR036397">
    <property type="entry name" value="RNaseH_sf"/>
</dbReference>
<dbReference type="PANTHER" id="PTHR10642:SF26">
    <property type="entry name" value="RIBONUCLEASE H1"/>
    <property type="match status" value="1"/>
</dbReference>
<keyword evidence="5" id="KW-0479">Metal-binding</keyword>